<keyword evidence="2 9" id="KW-0813">Transport</keyword>
<evidence type="ECO:0000256" key="9">
    <source>
        <dbReference type="RuleBase" id="RU369079"/>
    </source>
</evidence>
<keyword evidence="7 9" id="KW-0472">Membrane</keyword>
<dbReference type="GO" id="GO:0022857">
    <property type="term" value="F:transmembrane transporter activity"/>
    <property type="evidence" value="ECO:0007669"/>
    <property type="project" value="UniProtKB-UniRule"/>
</dbReference>
<evidence type="ECO:0000256" key="3">
    <source>
        <dbReference type="ARBA" id="ARBA00022475"/>
    </source>
</evidence>
<feature type="transmembrane region" description="Helical" evidence="9">
    <location>
        <begin position="12"/>
        <end position="34"/>
    </location>
</feature>
<dbReference type="PANTHER" id="PTHR35011">
    <property type="entry name" value="2,3-DIKETO-L-GULONATE TRAP TRANSPORTER SMALL PERMEASE PROTEIN YIAM"/>
    <property type="match status" value="1"/>
</dbReference>
<evidence type="ECO:0000259" key="10">
    <source>
        <dbReference type="Pfam" id="PF04290"/>
    </source>
</evidence>
<comment type="subcellular location">
    <subcellularLocation>
        <location evidence="1 9">Cell inner membrane</location>
        <topology evidence="1 9">Multi-pass membrane protein</topology>
    </subcellularLocation>
</comment>
<feature type="transmembrane region" description="Helical" evidence="9">
    <location>
        <begin position="54"/>
        <end position="74"/>
    </location>
</feature>
<gene>
    <name evidence="11" type="ORF">SAMN02982931_03846</name>
</gene>
<sequence>MDYREKYPLPLRLVSLLIDTALAVGGLAIIVIVFVNAMLRGAAGFDFSWSLEVVAFLLLWVTFLGCAAATARGAHMRVTEIAASVVPLRLRRPLAIVIDIAITVLLISLVYFGAVISMRTWAQETSVLYWPVGLLYASMPVGMALTLLFHLANFYIDASEGPPDGVSLADDDTREAHG</sequence>
<protein>
    <recommendedName>
        <fullName evidence="9">TRAP transporter small permease protein</fullName>
    </recommendedName>
</protein>
<evidence type="ECO:0000256" key="7">
    <source>
        <dbReference type="ARBA" id="ARBA00023136"/>
    </source>
</evidence>
<reference evidence="11 12" key="1">
    <citation type="submission" date="2016-10" db="EMBL/GenBank/DDBJ databases">
        <authorList>
            <person name="de Groot N.N."/>
        </authorList>
    </citation>
    <scope>NUCLEOTIDE SEQUENCE [LARGE SCALE GENOMIC DNA]</scope>
    <source>
        <strain evidence="11 12">ATCC 35022</strain>
    </source>
</reference>
<dbReference type="PANTHER" id="PTHR35011:SF2">
    <property type="entry name" value="2,3-DIKETO-L-GULONATE TRAP TRANSPORTER SMALL PERMEASE PROTEIN YIAM"/>
    <property type="match status" value="1"/>
</dbReference>
<dbReference type="Proteomes" id="UP000199071">
    <property type="component" value="Unassembled WGS sequence"/>
</dbReference>
<organism evidence="11 12">
    <name type="scientific">Bauldia litoralis</name>
    <dbReference type="NCBI Taxonomy" id="665467"/>
    <lineage>
        <taxon>Bacteria</taxon>
        <taxon>Pseudomonadati</taxon>
        <taxon>Pseudomonadota</taxon>
        <taxon>Alphaproteobacteria</taxon>
        <taxon>Hyphomicrobiales</taxon>
        <taxon>Kaistiaceae</taxon>
        <taxon>Bauldia</taxon>
    </lineage>
</organism>
<proteinExistence type="inferred from homology"/>
<dbReference type="EMBL" id="FMXQ01000008">
    <property type="protein sequence ID" value="SDB49193.1"/>
    <property type="molecule type" value="Genomic_DNA"/>
</dbReference>
<feature type="transmembrane region" description="Helical" evidence="9">
    <location>
        <begin position="128"/>
        <end position="149"/>
    </location>
</feature>
<name>A0A1G6DVL5_9HYPH</name>
<dbReference type="GO" id="GO:0015740">
    <property type="term" value="P:C4-dicarboxylate transport"/>
    <property type="evidence" value="ECO:0007669"/>
    <property type="project" value="TreeGrafter"/>
</dbReference>
<keyword evidence="5 9" id="KW-0812">Transmembrane</keyword>
<dbReference type="GO" id="GO:0005886">
    <property type="term" value="C:plasma membrane"/>
    <property type="evidence" value="ECO:0007669"/>
    <property type="project" value="UniProtKB-SubCell"/>
</dbReference>
<comment type="similarity">
    <text evidence="8 9">Belongs to the TRAP transporter small permease family.</text>
</comment>
<comment type="subunit">
    <text evidence="9">The complex comprises the extracytoplasmic solute receptor protein and the two transmembrane proteins.</text>
</comment>
<dbReference type="STRING" id="665467.SAMN02982931_03846"/>
<feature type="domain" description="Tripartite ATP-independent periplasmic transporters DctQ component" evidence="10">
    <location>
        <begin position="29"/>
        <end position="155"/>
    </location>
</feature>
<keyword evidence="12" id="KW-1185">Reference proteome</keyword>
<dbReference type="AlphaFoldDB" id="A0A1G6DVL5"/>
<evidence type="ECO:0000256" key="6">
    <source>
        <dbReference type="ARBA" id="ARBA00022989"/>
    </source>
</evidence>
<dbReference type="RefSeq" id="WP_090878905.1">
    <property type="nucleotide sequence ID" value="NZ_FMXQ01000008.1"/>
</dbReference>
<dbReference type="OrthoDB" id="4964541at2"/>
<dbReference type="Pfam" id="PF04290">
    <property type="entry name" value="DctQ"/>
    <property type="match status" value="1"/>
</dbReference>
<evidence type="ECO:0000256" key="1">
    <source>
        <dbReference type="ARBA" id="ARBA00004429"/>
    </source>
</evidence>
<dbReference type="InterPro" id="IPR007387">
    <property type="entry name" value="TRAP_DctQ"/>
</dbReference>
<keyword evidence="4 9" id="KW-0997">Cell inner membrane</keyword>
<evidence type="ECO:0000313" key="12">
    <source>
        <dbReference type="Proteomes" id="UP000199071"/>
    </source>
</evidence>
<evidence type="ECO:0000256" key="4">
    <source>
        <dbReference type="ARBA" id="ARBA00022519"/>
    </source>
</evidence>
<comment type="function">
    <text evidence="9">Part of the tripartite ATP-independent periplasmic (TRAP) transport system.</text>
</comment>
<accession>A0A1G6DVL5</accession>
<keyword evidence="3" id="KW-1003">Cell membrane</keyword>
<dbReference type="InterPro" id="IPR055348">
    <property type="entry name" value="DctQ"/>
</dbReference>
<keyword evidence="6 9" id="KW-1133">Transmembrane helix</keyword>
<evidence type="ECO:0000256" key="8">
    <source>
        <dbReference type="ARBA" id="ARBA00038436"/>
    </source>
</evidence>
<evidence type="ECO:0000256" key="2">
    <source>
        <dbReference type="ARBA" id="ARBA00022448"/>
    </source>
</evidence>
<feature type="transmembrane region" description="Helical" evidence="9">
    <location>
        <begin position="94"/>
        <end position="116"/>
    </location>
</feature>
<evidence type="ECO:0000256" key="5">
    <source>
        <dbReference type="ARBA" id="ARBA00022692"/>
    </source>
</evidence>
<evidence type="ECO:0000313" key="11">
    <source>
        <dbReference type="EMBL" id="SDB49193.1"/>
    </source>
</evidence>